<dbReference type="PANTHER" id="PTHR36578">
    <property type="entry name" value="CHROMOSOME 15, WHOLE GENOME SHOTGUN SEQUENCE"/>
    <property type="match status" value="1"/>
</dbReference>
<organism evidence="2 3">
    <name type="scientific">Endocarpon pusillum</name>
    <dbReference type="NCBI Taxonomy" id="364733"/>
    <lineage>
        <taxon>Eukaryota</taxon>
        <taxon>Fungi</taxon>
        <taxon>Dikarya</taxon>
        <taxon>Ascomycota</taxon>
        <taxon>Pezizomycotina</taxon>
        <taxon>Eurotiomycetes</taxon>
        <taxon>Chaetothyriomycetidae</taxon>
        <taxon>Verrucariales</taxon>
        <taxon>Verrucariaceae</taxon>
        <taxon>Endocarpon</taxon>
    </lineage>
</organism>
<evidence type="ECO:0000256" key="1">
    <source>
        <dbReference type="SAM" id="SignalP"/>
    </source>
</evidence>
<dbReference type="AlphaFoldDB" id="A0A8H7ARG1"/>
<evidence type="ECO:0000313" key="2">
    <source>
        <dbReference type="EMBL" id="KAF7513873.1"/>
    </source>
</evidence>
<gene>
    <name evidence="2" type="ORF">GJ744_006487</name>
</gene>
<feature type="chain" id="PRO_5034777586" evidence="1">
    <location>
        <begin position="17"/>
        <end position="354"/>
    </location>
</feature>
<sequence>MKSSLVLGALVGLAAAIPTPQLMDLDGVAATEVPPVGPSSEVMVAQPDTFDAAAASKEAAASVQSPSTKVKRAEGDCAPQPNGYGPKATPDTAEGFLAFPTYSDQSSRAPIPKGYARAFQGHTGSCEQGTYLGLHFLQTYDPYLCQQKCDSHPDGCTSFNLYFERDPSVDAGPACPNPSSITTIRCTLWKNTLMTVEGAGNVGQWRGPEDANGTAFHVVIAGSNGYLKDAPPPSYPNYTGPTPFGGAINAPLASGNVDTYMGYKFYPNGDYSQCVAACSAQTAYNARHPPKDGSPPKRCTFVNAYLLSKDNGVQGIYCSMYTQVWGQEFATNYGQYRGNNRYTVANSYGYALIA</sequence>
<proteinExistence type="predicted"/>
<dbReference type="PANTHER" id="PTHR36578:SF1">
    <property type="entry name" value="APPLE DOMAIN-CONTAINING PROTEIN"/>
    <property type="match status" value="1"/>
</dbReference>
<keyword evidence="1" id="KW-0732">Signal</keyword>
<protein>
    <submittedName>
        <fullName evidence="2">Uncharacterized protein</fullName>
    </submittedName>
</protein>
<feature type="signal peptide" evidence="1">
    <location>
        <begin position="1"/>
        <end position="16"/>
    </location>
</feature>
<keyword evidence="3" id="KW-1185">Reference proteome</keyword>
<comment type="caution">
    <text evidence="2">The sequence shown here is derived from an EMBL/GenBank/DDBJ whole genome shotgun (WGS) entry which is preliminary data.</text>
</comment>
<name>A0A8H7ARG1_9EURO</name>
<accession>A0A8H7ARG1</accession>
<evidence type="ECO:0000313" key="3">
    <source>
        <dbReference type="Proteomes" id="UP000606974"/>
    </source>
</evidence>
<dbReference type="Proteomes" id="UP000606974">
    <property type="component" value="Unassembled WGS sequence"/>
</dbReference>
<dbReference type="OrthoDB" id="271448at2759"/>
<reference evidence="2" key="1">
    <citation type="submission" date="2020-02" db="EMBL/GenBank/DDBJ databases">
        <authorList>
            <person name="Palmer J.M."/>
        </authorList>
    </citation>
    <scope>NUCLEOTIDE SEQUENCE</scope>
    <source>
        <strain evidence="2">EPUS1.4</strain>
        <tissue evidence="2">Thallus</tissue>
    </source>
</reference>
<dbReference type="EMBL" id="JAACFV010000003">
    <property type="protein sequence ID" value="KAF7513873.1"/>
    <property type="molecule type" value="Genomic_DNA"/>
</dbReference>